<evidence type="ECO:0000256" key="8">
    <source>
        <dbReference type="ARBA" id="ARBA00023102"/>
    </source>
</evidence>
<evidence type="ECO:0000256" key="6">
    <source>
        <dbReference type="ARBA" id="ARBA00022490"/>
    </source>
</evidence>
<dbReference type="InterPro" id="IPR006063">
    <property type="entry name" value="HisA_bact_arch"/>
</dbReference>
<dbReference type="AlphaFoldDB" id="A0A382PYT4"/>
<evidence type="ECO:0000256" key="1">
    <source>
        <dbReference type="ARBA" id="ARBA00000901"/>
    </source>
</evidence>
<dbReference type="NCBIfam" id="NF010112">
    <property type="entry name" value="PRK13585.1"/>
    <property type="match status" value="1"/>
</dbReference>
<dbReference type="HAMAP" id="MF_01014">
    <property type="entry name" value="HisA"/>
    <property type="match status" value="1"/>
</dbReference>
<evidence type="ECO:0000256" key="3">
    <source>
        <dbReference type="ARBA" id="ARBA00005133"/>
    </source>
</evidence>
<evidence type="ECO:0000313" key="10">
    <source>
        <dbReference type="EMBL" id="SVC78499.1"/>
    </source>
</evidence>
<dbReference type="GO" id="GO:0003949">
    <property type="term" value="F:1-(5-phosphoribosyl)-5-[(5-phosphoribosylamino)methylideneamino]imidazole-4-carboxamide isomerase activity"/>
    <property type="evidence" value="ECO:0007669"/>
    <property type="project" value="UniProtKB-EC"/>
</dbReference>
<dbReference type="GO" id="GO:0000105">
    <property type="term" value="P:L-histidine biosynthetic process"/>
    <property type="evidence" value="ECO:0007669"/>
    <property type="project" value="UniProtKB-UniPathway"/>
</dbReference>
<dbReference type="FunFam" id="3.20.20.70:FF:000009">
    <property type="entry name" value="1-(5-phosphoribosyl)-5-[(5-phosphoribosylamino)methylideneamino] imidazole-4-carboxamide isomerase"/>
    <property type="match status" value="1"/>
</dbReference>
<dbReference type="NCBIfam" id="TIGR00007">
    <property type="entry name" value="1-(5-phosphoribosyl)-5-[(5-phosphoribosylamino)methylideneamino]imidazole-4-carboxamide isomerase"/>
    <property type="match status" value="1"/>
</dbReference>
<comment type="subcellular location">
    <subcellularLocation>
        <location evidence="2">Cytoplasm</location>
    </subcellularLocation>
</comment>
<dbReference type="Pfam" id="PF00977">
    <property type="entry name" value="His_biosynth"/>
    <property type="match status" value="1"/>
</dbReference>
<reference evidence="10" key="1">
    <citation type="submission" date="2018-05" db="EMBL/GenBank/DDBJ databases">
        <authorList>
            <person name="Lanie J.A."/>
            <person name="Ng W.-L."/>
            <person name="Kazmierczak K.M."/>
            <person name="Andrzejewski T.M."/>
            <person name="Davidsen T.M."/>
            <person name="Wayne K.J."/>
            <person name="Tettelin H."/>
            <person name="Glass J.I."/>
            <person name="Rusch D."/>
            <person name="Podicherti R."/>
            <person name="Tsui H.-C.T."/>
            <person name="Winkler M.E."/>
        </authorList>
    </citation>
    <scope>NUCLEOTIDE SEQUENCE</scope>
</reference>
<keyword evidence="9" id="KW-0413">Isomerase</keyword>
<evidence type="ECO:0000256" key="2">
    <source>
        <dbReference type="ARBA" id="ARBA00004496"/>
    </source>
</evidence>
<keyword evidence="8" id="KW-0368">Histidine biosynthesis</keyword>
<comment type="pathway">
    <text evidence="3">Amino-acid biosynthesis; L-histidine biosynthesis; L-histidine from 5-phospho-alpha-D-ribose 1-diphosphate: step 4/9.</text>
</comment>
<evidence type="ECO:0000256" key="5">
    <source>
        <dbReference type="ARBA" id="ARBA00012550"/>
    </source>
</evidence>
<dbReference type="InterPro" id="IPR013785">
    <property type="entry name" value="Aldolase_TIM"/>
</dbReference>
<organism evidence="10">
    <name type="scientific">marine metagenome</name>
    <dbReference type="NCBI Taxonomy" id="408172"/>
    <lineage>
        <taxon>unclassified sequences</taxon>
        <taxon>metagenomes</taxon>
        <taxon>ecological metagenomes</taxon>
    </lineage>
</organism>
<keyword evidence="7" id="KW-0028">Amino-acid biosynthesis</keyword>
<dbReference type="InterPro" id="IPR011060">
    <property type="entry name" value="RibuloseP-bd_barrel"/>
</dbReference>
<evidence type="ECO:0000256" key="4">
    <source>
        <dbReference type="ARBA" id="ARBA00009667"/>
    </source>
</evidence>
<dbReference type="PANTHER" id="PTHR43090">
    <property type="entry name" value="1-(5-PHOSPHORIBOSYL)-5-[(5-PHOSPHORIBOSYLAMINO)METHYLIDENEAMINO] IMIDAZOLE-4-CARBOXAMIDE ISOMERASE"/>
    <property type="match status" value="1"/>
</dbReference>
<protein>
    <recommendedName>
        <fullName evidence="5">1-(5-phosphoribosyl)-5-[(5-phosphoribosylamino)methylideneamino]imidazole-4-carboxamideisomerase</fullName>
        <ecNumber evidence="5">5.3.1.16</ecNumber>
    </recommendedName>
</protein>
<dbReference type="CDD" id="cd04732">
    <property type="entry name" value="HisA"/>
    <property type="match status" value="1"/>
</dbReference>
<dbReference type="InterPro" id="IPR044524">
    <property type="entry name" value="Isoase_HisA-like"/>
</dbReference>
<accession>A0A382PYT4</accession>
<proteinExistence type="inferred from homology"/>
<comment type="similarity">
    <text evidence="4">Belongs to the HisA/HisF family.</text>
</comment>
<dbReference type="EMBL" id="UINC01110770">
    <property type="protein sequence ID" value="SVC78499.1"/>
    <property type="molecule type" value="Genomic_DNA"/>
</dbReference>
<dbReference type="PANTHER" id="PTHR43090:SF2">
    <property type="entry name" value="1-(5-PHOSPHORIBOSYL)-5-[(5-PHOSPHORIBOSYLAMINO)METHYLIDENEAMINO] IMIDAZOLE-4-CARBOXAMIDE ISOMERASE"/>
    <property type="match status" value="1"/>
</dbReference>
<dbReference type="UniPathway" id="UPA00031">
    <property type="reaction ID" value="UER00009"/>
</dbReference>
<evidence type="ECO:0000256" key="7">
    <source>
        <dbReference type="ARBA" id="ARBA00022605"/>
    </source>
</evidence>
<dbReference type="GO" id="GO:0005737">
    <property type="term" value="C:cytoplasm"/>
    <property type="evidence" value="ECO:0007669"/>
    <property type="project" value="UniProtKB-SubCell"/>
</dbReference>
<keyword evidence="6" id="KW-0963">Cytoplasm</keyword>
<evidence type="ECO:0000256" key="9">
    <source>
        <dbReference type="ARBA" id="ARBA00023235"/>
    </source>
</evidence>
<sequence>MEIIPAIDIKNGSCVRLYQGDFNRQTVFSDDPIDVALRWEKAGAHRIHIVDLDGSRTGLQINLDLIKSINSRINVPLQVGGGIRDLKTAQILLSFGIDRVVIGTAAVENPEMVQHLCSIWGSQRIVVALDAKGEQIAIKGWIKETSVSVSTLATQMASIGVQRFLYTDISRDGTMTSPNFEGVRKLVVETNKSILASGGVSSLKDLEKLSNIGAEGVILGSALYKGDICLEEAISIADQGQ</sequence>
<comment type="catalytic activity">
    <reaction evidence="1">
        <text>1-(5-phospho-beta-D-ribosyl)-5-[(5-phospho-beta-D-ribosylamino)methylideneamino]imidazole-4-carboxamide = 5-[(5-phospho-1-deoxy-D-ribulos-1-ylimino)methylamino]-1-(5-phospho-beta-D-ribosyl)imidazole-4-carboxamide</text>
        <dbReference type="Rhea" id="RHEA:15469"/>
        <dbReference type="ChEBI" id="CHEBI:58435"/>
        <dbReference type="ChEBI" id="CHEBI:58525"/>
        <dbReference type="EC" id="5.3.1.16"/>
    </reaction>
</comment>
<dbReference type="InterPro" id="IPR023016">
    <property type="entry name" value="HisA/PriA"/>
</dbReference>
<gene>
    <name evidence="10" type="ORF">METZ01_LOCUS331353</name>
</gene>
<dbReference type="GO" id="GO:0000162">
    <property type="term" value="P:L-tryptophan biosynthetic process"/>
    <property type="evidence" value="ECO:0007669"/>
    <property type="project" value="TreeGrafter"/>
</dbReference>
<dbReference type="Gene3D" id="3.20.20.70">
    <property type="entry name" value="Aldolase class I"/>
    <property type="match status" value="1"/>
</dbReference>
<dbReference type="SUPFAM" id="SSF51366">
    <property type="entry name" value="Ribulose-phoshate binding barrel"/>
    <property type="match status" value="1"/>
</dbReference>
<name>A0A382PYT4_9ZZZZ</name>
<dbReference type="InterPro" id="IPR006062">
    <property type="entry name" value="His_biosynth"/>
</dbReference>
<dbReference type="EC" id="5.3.1.16" evidence="5"/>